<comment type="subunit">
    <text evidence="7">Forms oligomers.</text>
</comment>
<dbReference type="EMBL" id="FONA01000008">
    <property type="protein sequence ID" value="SFE20310.1"/>
    <property type="molecule type" value="Genomic_DNA"/>
</dbReference>
<keyword evidence="3" id="KW-0677">Repeat</keyword>
<dbReference type="GO" id="GO:0005737">
    <property type="term" value="C:cytoplasm"/>
    <property type="evidence" value="ECO:0007669"/>
    <property type="project" value="UniProtKB-UniRule"/>
</dbReference>
<dbReference type="OrthoDB" id="9807753at2"/>
<evidence type="ECO:0000259" key="8">
    <source>
        <dbReference type="PROSITE" id="PS51740"/>
    </source>
</evidence>
<dbReference type="RefSeq" id="WP_010528362.1">
    <property type="nucleotide sequence ID" value="NZ_AFSL01000082.1"/>
</dbReference>
<evidence type="ECO:0000256" key="4">
    <source>
        <dbReference type="ARBA" id="ARBA00023015"/>
    </source>
</evidence>
<dbReference type="GO" id="GO:2000143">
    <property type="term" value="P:negative regulation of DNA-templated transcription initiation"/>
    <property type="evidence" value="ECO:0007669"/>
    <property type="project" value="TreeGrafter"/>
</dbReference>
<feature type="domain" description="SpoVT-AbrB" evidence="8">
    <location>
        <begin position="7"/>
        <end position="53"/>
    </location>
</feature>
<dbReference type="PANTHER" id="PTHR34701">
    <property type="entry name" value="TRANSCRIPTIONAL REGULATOR MRAZ"/>
    <property type="match status" value="1"/>
</dbReference>
<dbReference type="Gene3D" id="3.40.1550.20">
    <property type="entry name" value="Transcriptional regulator MraZ domain"/>
    <property type="match status" value="1"/>
</dbReference>
<feature type="domain" description="SpoVT-AbrB" evidence="8">
    <location>
        <begin position="83"/>
        <end position="126"/>
    </location>
</feature>
<dbReference type="AlphaFoldDB" id="A0A1I1YQS5"/>
<evidence type="ECO:0000256" key="6">
    <source>
        <dbReference type="ARBA" id="ARBA00023163"/>
    </source>
</evidence>
<dbReference type="Proteomes" id="UP000181976">
    <property type="component" value="Unassembled WGS sequence"/>
</dbReference>
<dbReference type="InterPro" id="IPR007159">
    <property type="entry name" value="SpoVT-AbrB_dom"/>
</dbReference>
<dbReference type="InterPro" id="IPR038619">
    <property type="entry name" value="MraZ_sf"/>
</dbReference>
<organism evidence="9 10">
    <name type="scientific">Thermophagus xiamenensis</name>
    <dbReference type="NCBI Taxonomy" id="385682"/>
    <lineage>
        <taxon>Bacteria</taxon>
        <taxon>Pseudomonadati</taxon>
        <taxon>Bacteroidota</taxon>
        <taxon>Bacteroidia</taxon>
        <taxon>Marinilabiliales</taxon>
        <taxon>Marinilabiliaceae</taxon>
        <taxon>Thermophagus</taxon>
    </lineage>
</organism>
<name>A0A1I1YQS5_9BACT</name>
<keyword evidence="10" id="KW-1185">Reference proteome</keyword>
<dbReference type="HAMAP" id="MF_01008">
    <property type="entry name" value="MraZ"/>
    <property type="match status" value="1"/>
</dbReference>
<evidence type="ECO:0000256" key="1">
    <source>
        <dbReference type="ARBA" id="ARBA00013860"/>
    </source>
</evidence>
<dbReference type="CDD" id="cd16320">
    <property type="entry name" value="MraZ_N"/>
    <property type="match status" value="1"/>
</dbReference>
<keyword evidence="5 7" id="KW-0238">DNA-binding</keyword>
<evidence type="ECO:0000256" key="7">
    <source>
        <dbReference type="HAMAP-Rule" id="MF_01008"/>
    </source>
</evidence>
<keyword evidence="6 7" id="KW-0804">Transcription</keyword>
<evidence type="ECO:0000256" key="2">
    <source>
        <dbReference type="ARBA" id="ARBA00022490"/>
    </source>
</evidence>
<evidence type="ECO:0000313" key="10">
    <source>
        <dbReference type="Proteomes" id="UP000181976"/>
    </source>
</evidence>
<comment type="subcellular location">
    <subcellularLocation>
        <location evidence="7">Cytoplasm</location>
        <location evidence="7">Nucleoid</location>
    </subcellularLocation>
</comment>
<dbReference type="CDD" id="cd16321">
    <property type="entry name" value="MraZ_C"/>
    <property type="match status" value="1"/>
</dbReference>
<dbReference type="Pfam" id="PF02381">
    <property type="entry name" value="MraZ"/>
    <property type="match status" value="2"/>
</dbReference>
<dbReference type="GO" id="GO:0009295">
    <property type="term" value="C:nucleoid"/>
    <property type="evidence" value="ECO:0007669"/>
    <property type="project" value="UniProtKB-SubCell"/>
</dbReference>
<comment type="similarity">
    <text evidence="7">Belongs to the MraZ family.</text>
</comment>
<keyword evidence="2 7" id="KW-0963">Cytoplasm</keyword>
<dbReference type="STRING" id="385682.SAMN05444380_10838"/>
<sequence length="151" mass="17623">MYTFIGDFECRTDAKGRIVFPSAFKKALGERDARLVVRKDLFEACLVLYPYSVWEEELARIRSGLNPYNREHNRFLRLFFRGSAEIVLDGNGRFLVPKRLMEQAEIGRDVVLLGVDRYIELWDREKYVNRSATEDELGDLAEKILGNKNNE</sequence>
<dbReference type="PANTHER" id="PTHR34701:SF1">
    <property type="entry name" value="TRANSCRIPTIONAL REGULATOR MRAZ"/>
    <property type="match status" value="1"/>
</dbReference>
<accession>A0A1I1YQS5</accession>
<dbReference type="eggNOG" id="COG2001">
    <property type="taxonomic scope" value="Bacteria"/>
</dbReference>
<dbReference type="SUPFAM" id="SSF89447">
    <property type="entry name" value="AbrB/MazE/MraZ-like"/>
    <property type="match status" value="1"/>
</dbReference>
<evidence type="ECO:0000313" key="9">
    <source>
        <dbReference type="EMBL" id="SFE20310.1"/>
    </source>
</evidence>
<dbReference type="InParanoid" id="A0A1I1YQS5"/>
<dbReference type="InterPro" id="IPR037914">
    <property type="entry name" value="SpoVT-AbrB_sf"/>
</dbReference>
<dbReference type="InterPro" id="IPR020603">
    <property type="entry name" value="MraZ_dom"/>
</dbReference>
<protein>
    <recommendedName>
        <fullName evidence="1 7">Transcriptional regulator MraZ</fullName>
    </recommendedName>
</protein>
<reference evidence="9 10" key="1">
    <citation type="submission" date="2016-10" db="EMBL/GenBank/DDBJ databases">
        <authorList>
            <person name="de Groot N.N."/>
        </authorList>
    </citation>
    <scope>NUCLEOTIDE SEQUENCE [LARGE SCALE GENOMIC DNA]</scope>
    <source>
        <strain evidence="9 10">DSM 19012</strain>
    </source>
</reference>
<evidence type="ECO:0000256" key="5">
    <source>
        <dbReference type="ARBA" id="ARBA00023125"/>
    </source>
</evidence>
<dbReference type="GO" id="GO:0000976">
    <property type="term" value="F:transcription cis-regulatory region binding"/>
    <property type="evidence" value="ECO:0007669"/>
    <property type="project" value="TreeGrafter"/>
</dbReference>
<gene>
    <name evidence="7" type="primary">mraZ</name>
    <name evidence="9" type="ORF">SAMN05444380_10838</name>
</gene>
<dbReference type="InterPro" id="IPR035642">
    <property type="entry name" value="MraZ_N"/>
</dbReference>
<dbReference type="InterPro" id="IPR035644">
    <property type="entry name" value="MraZ_C"/>
</dbReference>
<proteinExistence type="inferred from homology"/>
<keyword evidence="4 7" id="KW-0805">Transcription regulation</keyword>
<dbReference type="PROSITE" id="PS51740">
    <property type="entry name" value="SPOVT_ABRB"/>
    <property type="match status" value="2"/>
</dbReference>
<dbReference type="GO" id="GO:0003700">
    <property type="term" value="F:DNA-binding transcription factor activity"/>
    <property type="evidence" value="ECO:0007669"/>
    <property type="project" value="UniProtKB-UniRule"/>
</dbReference>
<dbReference type="InterPro" id="IPR003444">
    <property type="entry name" value="MraZ"/>
</dbReference>
<evidence type="ECO:0000256" key="3">
    <source>
        <dbReference type="ARBA" id="ARBA00022737"/>
    </source>
</evidence>